<dbReference type="PaxDb" id="2903-EOD39825"/>
<evidence type="ECO:0008006" key="3">
    <source>
        <dbReference type="Google" id="ProtNLM"/>
    </source>
</evidence>
<dbReference type="EnsemblProtists" id="EOD39825">
    <property type="protein sequence ID" value="EOD39825"/>
    <property type="gene ID" value="EMIHUDRAFT_223376"/>
</dbReference>
<dbReference type="AlphaFoldDB" id="A0A0D3KVP0"/>
<dbReference type="InterPro" id="IPR027417">
    <property type="entry name" value="P-loop_NTPase"/>
</dbReference>
<dbReference type="HOGENOM" id="CLU_1663977_0_0_1"/>
<accession>A0A0D3KVP0</accession>
<reference evidence="1" key="2">
    <citation type="submission" date="2024-10" db="UniProtKB">
        <authorList>
            <consortium name="EnsemblProtists"/>
        </authorList>
    </citation>
    <scope>IDENTIFICATION</scope>
</reference>
<organism evidence="1 2">
    <name type="scientific">Emiliania huxleyi (strain CCMP1516)</name>
    <dbReference type="NCBI Taxonomy" id="280463"/>
    <lineage>
        <taxon>Eukaryota</taxon>
        <taxon>Haptista</taxon>
        <taxon>Haptophyta</taxon>
        <taxon>Prymnesiophyceae</taxon>
        <taxon>Isochrysidales</taxon>
        <taxon>Noelaerhabdaceae</taxon>
        <taxon>Emiliania</taxon>
    </lineage>
</organism>
<dbReference type="Gene3D" id="3.40.50.300">
    <property type="entry name" value="P-loop containing nucleotide triphosphate hydrolases"/>
    <property type="match status" value="1"/>
</dbReference>
<protein>
    <recommendedName>
        <fullName evidence="3">Protein-tyrosine sulfotransferase</fullName>
    </recommendedName>
</protein>
<evidence type="ECO:0000313" key="1">
    <source>
        <dbReference type="EnsemblProtists" id="EOD39825"/>
    </source>
</evidence>
<dbReference type="GeneID" id="17285096"/>
<dbReference type="KEGG" id="ehx:EMIHUDRAFT_223376"/>
<dbReference type="RefSeq" id="XP_005792254.1">
    <property type="nucleotide sequence ID" value="XM_005792197.1"/>
</dbReference>
<name>A0A0D3KVP0_EMIH1</name>
<keyword evidence="2" id="KW-1185">Reference proteome</keyword>
<sequence>MWRILLERQDVAAEFASWRRALTSGNWGTTPRVQAAAWARLNARTGCRGCFPPWSAAGAASRSRANRTSYARFRREHAAFFRHARDKVAPSTPLLHVYSEELTASRASCEDAMRRLFAFLGVPPLPAVCDRAGAPAPECRGGDGLCSVEKLRAPPPGYTIDELLTQVGHRTQDFFAALSEAEG</sequence>
<reference evidence="2" key="1">
    <citation type="journal article" date="2013" name="Nature">
        <title>Pan genome of the phytoplankton Emiliania underpins its global distribution.</title>
        <authorList>
            <person name="Read B.A."/>
            <person name="Kegel J."/>
            <person name="Klute M.J."/>
            <person name="Kuo A."/>
            <person name="Lefebvre S.C."/>
            <person name="Maumus F."/>
            <person name="Mayer C."/>
            <person name="Miller J."/>
            <person name="Monier A."/>
            <person name="Salamov A."/>
            <person name="Young J."/>
            <person name="Aguilar M."/>
            <person name="Claverie J.M."/>
            <person name="Frickenhaus S."/>
            <person name="Gonzalez K."/>
            <person name="Herman E.K."/>
            <person name="Lin Y.C."/>
            <person name="Napier J."/>
            <person name="Ogata H."/>
            <person name="Sarno A.F."/>
            <person name="Shmutz J."/>
            <person name="Schroeder D."/>
            <person name="de Vargas C."/>
            <person name="Verret F."/>
            <person name="von Dassow P."/>
            <person name="Valentin K."/>
            <person name="Van de Peer Y."/>
            <person name="Wheeler G."/>
            <person name="Dacks J.B."/>
            <person name="Delwiche C.F."/>
            <person name="Dyhrman S.T."/>
            <person name="Glockner G."/>
            <person name="John U."/>
            <person name="Richards T."/>
            <person name="Worden A.Z."/>
            <person name="Zhang X."/>
            <person name="Grigoriev I.V."/>
            <person name="Allen A.E."/>
            <person name="Bidle K."/>
            <person name="Borodovsky M."/>
            <person name="Bowler C."/>
            <person name="Brownlee C."/>
            <person name="Cock J.M."/>
            <person name="Elias M."/>
            <person name="Gladyshev V.N."/>
            <person name="Groth M."/>
            <person name="Guda C."/>
            <person name="Hadaegh A."/>
            <person name="Iglesias-Rodriguez M.D."/>
            <person name="Jenkins J."/>
            <person name="Jones B.M."/>
            <person name="Lawson T."/>
            <person name="Leese F."/>
            <person name="Lindquist E."/>
            <person name="Lobanov A."/>
            <person name="Lomsadze A."/>
            <person name="Malik S.B."/>
            <person name="Marsh M.E."/>
            <person name="Mackinder L."/>
            <person name="Mock T."/>
            <person name="Mueller-Roeber B."/>
            <person name="Pagarete A."/>
            <person name="Parker M."/>
            <person name="Probert I."/>
            <person name="Quesneville H."/>
            <person name="Raines C."/>
            <person name="Rensing S.A."/>
            <person name="Riano-Pachon D.M."/>
            <person name="Richier S."/>
            <person name="Rokitta S."/>
            <person name="Shiraiwa Y."/>
            <person name="Soanes D.M."/>
            <person name="van der Giezen M."/>
            <person name="Wahlund T.M."/>
            <person name="Williams B."/>
            <person name="Wilson W."/>
            <person name="Wolfe G."/>
            <person name="Wurch L.L."/>
        </authorList>
    </citation>
    <scope>NUCLEOTIDE SEQUENCE</scope>
</reference>
<proteinExistence type="predicted"/>
<dbReference type="Proteomes" id="UP000013827">
    <property type="component" value="Unassembled WGS sequence"/>
</dbReference>
<evidence type="ECO:0000313" key="2">
    <source>
        <dbReference type="Proteomes" id="UP000013827"/>
    </source>
</evidence>